<comment type="caution">
    <text evidence="5">The sequence shown here is derived from an EMBL/GenBank/DDBJ whole genome shotgun (WGS) entry which is preliminary data.</text>
</comment>
<keyword evidence="3" id="KW-0677">Repeat</keyword>
<feature type="compositionally biased region" description="Basic and acidic residues" evidence="4">
    <location>
        <begin position="196"/>
        <end position="232"/>
    </location>
</feature>
<dbReference type="InterPro" id="IPR050637">
    <property type="entry name" value="NLRP_innate_immun_reg"/>
</dbReference>
<sequence length="1133" mass="122648">MEHLHSMDVSWMTHGNPKDEKRTPPTTPTHKRRNSWFSNISSKFTSGGSAAHQSPPQATAASPKPAEFSVPKVVPAKNAVLQHVSKHEGEGPYTPAPPKSSQTGLLQVFRRLSTSNGTLSPNPKTHNHGLVERRVLNVDRNRERCGINGLNQAKLRRVAFCVDVEIAPMPKYADETEDKGKACSKPNKEQKKKIKERGEGEALKHPKAVEAQKEVDGEIKVTGEEVPKEPPKEGVPPGSSNDSRESIDDTSEKAASADKKKEKKKKSEEERKARKEKRRKQAEANGTIPMELHYDSDSSSSAATPTPGPPKAQTVPTTNPVRIYRRCCQLRETPILRKITEQLMDPANCSDLGVVEKLDLAGYWLQLPDLVTLGDYLAVVPVREVILEGCGLTDEGLRVVLAGLLAARKGKNRRRRPLPPNTLDGLTEQGGVVERLVLKNNKIGPEGWRHLCLFIYLCRTLKSLDLSGIQFPRQATPSPSPPPNGTPTPAGRMPQGLCQLLAKSLGERLGGSTLSLLSLGQTGLSSEQLGVIIDGVIRCGVKRLGLANNNIDTEGLGHVAKFLKSGLCEGLDLGGNDLRDSLATLADALTVEGCPLWALSLADCNLTPSALCKLLPTLVRLSQFRYIDLSHNHELFNSDPSAVCVLRRYLPKMACLKRIHLSDCAMTPEQVIALAEILPEVPGLAHVGFRENPQLVELATNAKTEETQEEACALYASLLAAARVSPSLVAVDIEVPSEQSSDLVKALAKQVVAYCLRNMELAAVTAAEAQAEMLAKPEPQYPDALQRLVGHDVTLSTGIDDDVDAAPDEDYVIGGTGVVRALACVLKNRGDESRRQSGEFIRDLENGVAQPPRAVPSSGKAKETSKHLLLSARKIRLRLQPAIDRARATANDTHTYHRLMFLSTTLNGIIKRFEDEFPDTRVSVSADSGIVLPDNDEDATSTSSIPLDPSDPAHPSSSSAAAAAAAAAERAGSISDDDADPATAIKSPSLSRSNSQLSLSSKALAHEEGRILRAGHKFRVGVVGADPDLRSEHYALLTSGVEMVGADPNHARLLHELLEELGDEELDREVAARGPVEVFKERKAEVLQRLRAADPVYWDRFVESQEMARANVNGEREGRGCGEEGVCYGGVKG</sequence>
<name>A0AAD4HZ51_9PEZI</name>
<dbReference type="GO" id="GO:0005737">
    <property type="term" value="C:cytoplasm"/>
    <property type="evidence" value="ECO:0007669"/>
    <property type="project" value="UniProtKB-SubCell"/>
</dbReference>
<feature type="region of interest" description="Disordered" evidence="4">
    <location>
        <begin position="928"/>
        <end position="993"/>
    </location>
</feature>
<evidence type="ECO:0000256" key="3">
    <source>
        <dbReference type="ARBA" id="ARBA00022737"/>
    </source>
</evidence>
<keyword evidence="2" id="KW-0963">Cytoplasm</keyword>
<feature type="region of interest" description="Disordered" evidence="4">
    <location>
        <begin position="1"/>
        <end position="67"/>
    </location>
</feature>
<dbReference type="EMBL" id="JAHCVI010000002">
    <property type="protein sequence ID" value="KAG7289727.1"/>
    <property type="molecule type" value="Genomic_DNA"/>
</dbReference>
<dbReference type="Proteomes" id="UP001197093">
    <property type="component" value="Unassembled WGS sequence"/>
</dbReference>
<dbReference type="AlphaFoldDB" id="A0AAD4HZ51"/>
<dbReference type="Gene3D" id="3.80.10.10">
    <property type="entry name" value="Ribonuclease Inhibitor"/>
    <property type="match status" value="1"/>
</dbReference>
<organism evidence="5 6">
    <name type="scientific">Staphylotrichum longicolle</name>
    <dbReference type="NCBI Taxonomy" id="669026"/>
    <lineage>
        <taxon>Eukaryota</taxon>
        <taxon>Fungi</taxon>
        <taxon>Dikarya</taxon>
        <taxon>Ascomycota</taxon>
        <taxon>Pezizomycotina</taxon>
        <taxon>Sordariomycetes</taxon>
        <taxon>Sordariomycetidae</taxon>
        <taxon>Sordariales</taxon>
        <taxon>Chaetomiaceae</taxon>
        <taxon>Staphylotrichum</taxon>
    </lineage>
</organism>
<accession>A0AAD4HZ51</accession>
<dbReference type="SUPFAM" id="SSF52047">
    <property type="entry name" value="RNI-like"/>
    <property type="match status" value="1"/>
</dbReference>
<dbReference type="SMART" id="SM00368">
    <property type="entry name" value="LRR_RI"/>
    <property type="match status" value="5"/>
</dbReference>
<evidence type="ECO:0000313" key="5">
    <source>
        <dbReference type="EMBL" id="KAG7289727.1"/>
    </source>
</evidence>
<evidence type="ECO:0000256" key="2">
    <source>
        <dbReference type="ARBA" id="ARBA00022490"/>
    </source>
</evidence>
<evidence type="ECO:0000256" key="4">
    <source>
        <dbReference type="SAM" id="MobiDB-lite"/>
    </source>
</evidence>
<feature type="compositionally biased region" description="Basic and acidic residues" evidence="4">
    <location>
        <begin position="242"/>
        <end position="273"/>
    </location>
</feature>
<feature type="compositionally biased region" description="Polar residues" evidence="4">
    <location>
        <begin position="35"/>
        <end position="60"/>
    </location>
</feature>
<dbReference type="PANTHER" id="PTHR45690">
    <property type="entry name" value="NACHT, LRR AND PYD DOMAINS-CONTAINING PROTEIN 12"/>
    <property type="match status" value="1"/>
</dbReference>
<evidence type="ECO:0008006" key="7">
    <source>
        <dbReference type="Google" id="ProtNLM"/>
    </source>
</evidence>
<feature type="region of interest" description="Disordered" evidence="4">
    <location>
        <begin position="174"/>
        <end position="317"/>
    </location>
</feature>
<keyword evidence="6" id="KW-1185">Reference proteome</keyword>
<dbReference type="InterPro" id="IPR032675">
    <property type="entry name" value="LRR_dom_sf"/>
</dbReference>
<dbReference type="PANTHER" id="PTHR45690:SF19">
    <property type="entry name" value="NACHT, LRR AND PYD DOMAINS-CONTAINING PROTEIN 3"/>
    <property type="match status" value="1"/>
</dbReference>
<feature type="compositionally biased region" description="Basic and acidic residues" evidence="4">
    <location>
        <begin position="174"/>
        <end position="189"/>
    </location>
</feature>
<proteinExistence type="predicted"/>
<feature type="region of interest" description="Disordered" evidence="4">
    <location>
        <begin position="472"/>
        <end position="492"/>
    </location>
</feature>
<evidence type="ECO:0000256" key="1">
    <source>
        <dbReference type="ARBA" id="ARBA00004496"/>
    </source>
</evidence>
<protein>
    <recommendedName>
        <fullName evidence="7">Cell wall biogenesis protein Mhp1</fullName>
    </recommendedName>
</protein>
<feature type="compositionally biased region" description="Low complexity" evidence="4">
    <location>
        <begin position="956"/>
        <end position="968"/>
    </location>
</feature>
<evidence type="ECO:0000313" key="6">
    <source>
        <dbReference type="Proteomes" id="UP001197093"/>
    </source>
</evidence>
<reference evidence="5" key="1">
    <citation type="submission" date="2023-02" db="EMBL/GenBank/DDBJ databases">
        <authorList>
            <person name="Palmer J.M."/>
        </authorList>
    </citation>
    <scope>NUCLEOTIDE SEQUENCE</scope>
    <source>
        <strain evidence="5">FW57</strain>
    </source>
</reference>
<gene>
    <name evidence="5" type="ORF">NEMBOFW57_006103</name>
</gene>
<comment type="subcellular location">
    <subcellularLocation>
        <location evidence="1">Cytoplasm</location>
    </subcellularLocation>
</comment>